<reference evidence="1" key="2">
    <citation type="journal article" date="2015" name="Data Brief">
        <title>Shoot transcriptome of the giant reed, Arundo donax.</title>
        <authorList>
            <person name="Barrero R.A."/>
            <person name="Guerrero F.D."/>
            <person name="Moolhuijzen P."/>
            <person name="Goolsby J.A."/>
            <person name="Tidwell J."/>
            <person name="Bellgard S.E."/>
            <person name="Bellgard M.I."/>
        </authorList>
    </citation>
    <scope>NUCLEOTIDE SEQUENCE</scope>
    <source>
        <tissue evidence="1">Shoot tissue taken approximately 20 cm above the soil surface</tissue>
    </source>
</reference>
<sequence length="143" mass="16048">MPASTLWSSSHHNLEEGSDSIYSMVISILLPSFSKPFTMSFARELRFLLRKAVLSPCGSPSTRFTSESDILSFTLSRSTSAPLAHSKLRSNQNASLQEICVCQWMLNKPPNRIDSTDSLFSVLNDEKTLRSLFRENVEFSRGP</sequence>
<name>A0A0A9TW12_ARUDO</name>
<dbReference type="AlphaFoldDB" id="A0A0A9TW12"/>
<proteinExistence type="predicted"/>
<protein>
    <submittedName>
        <fullName evidence="1">Uncharacterized protein</fullName>
    </submittedName>
</protein>
<evidence type="ECO:0000313" key="1">
    <source>
        <dbReference type="EMBL" id="JAD15895.1"/>
    </source>
</evidence>
<dbReference type="EMBL" id="GBRH01282000">
    <property type="protein sequence ID" value="JAD15895.1"/>
    <property type="molecule type" value="Transcribed_RNA"/>
</dbReference>
<reference evidence="1" key="1">
    <citation type="submission" date="2014-09" db="EMBL/GenBank/DDBJ databases">
        <authorList>
            <person name="Magalhaes I.L.F."/>
            <person name="Oliveira U."/>
            <person name="Santos F.R."/>
            <person name="Vidigal T.H.D.A."/>
            <person name="Brescovit A.D."/>
            <person name="Santos A.J."/>
        </authorList>
    </citation>
    <scope>NUCLEOTIDE SEQUENCE</scope>
    <source>
        <tissue evidence="1">Shoot tissue taken approximately 20 cm above the soil surface</tissue>
    </source>
</reference>
<organism evidence="1">
    <name type="scientific">Arundo donax</name>
    <name type="common">Giant reed</name>
    <name type="synonym">Donax arundinaceus</name>
    <dbReference type="NCBI Taxonomy" id="35708"/>
    <lineage>
        <taxon>Eukaryota</taxon>
        <taxon>Viridiplantae</taxon>
        <taxon>Streptophyta</taxon>
        <taxon>Embryophyta</taxon>
        <taxon>Tracheophyta</taxon>
        <taxon>Spermatophyta</taxon>
        <taxon>Magnoliopsida</taxon>
        <taxon>Liliopsida</taxon>
        <taxon>Poales</taxon>
        <taxon>Poaceae</taxon>
        <taxon>PACMAD clade</taxon>
        <taxon>Arundinoideae</taxon>
        <taxon>Arundineae</taxon>
        <taxon>Arundo</taxon>
    </lineage>
</organism>
<accession>A0A0A9TW12</accession>